<keyword evidence="2" id="KW-1185">Reference proteome</keyword>
<dbReference type="InterPro" id="IPR021879">
    <property type="entry name" value="VC2046_fam"/>
</dbReference>
<comment type="caution">
    <text evidence="1">The sequence shown here is derived from an EMBL/GenBank/DDBJ whole genome shotgun (WGS) entry which is preliminary data.</text>
</comment>
<dbReference type="Proteomes" id="UP001596132">
    <property type="component" value="Unassembled WGS sequence"/>
</dbReference>
<sequence length="174" mass="19420">MLPSAIRDRLLVDEAQLGQRLNRDLRQGDRADFRLHLALLSGAVEDQPWFGDKPLAAPGAREWRAHFGLPAQAPLQGKWDDADGGALNERLQQGGCMTDVRLWLALRTPPLLSEAPALDPAVYDNLSALGRERWQEKQATRSLASQPREEELSLMLPLLDELKSGVDARLRWLG</sequence>
<evidence type="ECO:0000313" key="2">
    <source>
        <dbReference type="Proteomes" id="UP001596132"/>
    </source>
</evidence>
<evidence type="ECO:0000313" key="1">
    <source>
        <dbReference type="EMBL" id="MFC5707733.1"/>
    </source>
</evidence>
<dbReference type="Pfam" id="PF11993">
    <property type="entry name" value="VC2046"/>
    <property type="match status" value="1"/>
</dbReference>
<dbReference type="EMBL" id="JBHSPP010000017">
    <property type="protein sequence ID" value="MFC5707733.1"/>
    <property type="molecule type" value="Genomic_DNA"/>
</dbReference>
<proteinExistence type="predicted"/>
<organism evidence="1 2">
    <name type="scientific">Aeromonas eucrenophila</name>
    <dbReference type="NCBI Taxonomy" id="649"/>
    <lineage>
        <taxon>Bacteria</taxon>
        <taxon>Pseudomonadati</taxon>
        <taxon>Pseudomonadota</taxon>
        <taxon>Gammaproteobacteria</taxon>
        <taxon>Aeromonadales</taxon>
        <taxon>Aeromonadaceae</taxon>
        <taxon>Aeromonas</taxon>
    </lineage>
</organism>
<dbReference type="RefSeq" id="WP_042641946.1">
    <property type="nucleotide sequence ID" value="NZ_CDDF01000011.1"/>
</dbReference>
<protein>
    <submittedName>
        <fullName evidence="1">VC2046/SO_2500 family protein</fullName>
    </submittedName>
</protein>
<gene>
    <name evidence="1" type="ORF">ACFPVW_17095</name>
</gene>
<reference evidence="2" key="1">
    <citation type="journal article" date="2019" name="Int. J. Syst. Evol. Microbiol.">
        <title>The Global Catalogue of Microorganisms (GCM) 10K type strain sequencing project: providing services to taxonomists for standard genome sequencing and annotation.</title>
        <authorList>
            <consortium name="The Broad Institute Genomics Platform"/>
            <consortium name="The Broad Institute Genome Sequencing Center for Infectious Disease"/>
            <person name="Wu L."/>
            <person name="Ma J."/>
        </authorList>
    </citation>
    <scope>NUCLEOTIDE SEQUENCE [LARGE SCALE GENOMIC DNA]</scope>
    <source>
        <strain evidence="2">KCTC 15012</strain>
    </source>
</reference>
<name>A0ABW0YGF1_9GAMM</name>
<accession>A0ABW0YGF1</accession>